<organism evidence="2">
    <name type="scientific">marine sediment metagenome</name>
    <dbReference type="NCBI Taxonomy" id="412755"/>
    <lineage>
        <taxon>unclassified sequences</taxon>
        <taxon>metagenomes</taxon>
        <taxon>ecological metagenomes</taxon>
    </lineage>
</organism>
<feature type="compositionally biased region" description="Polar residues" evidence="1">
    <location>
        <begin position="20"/>
        <end position="29"/>
    </location>
</feature>
<dbReference type="EMBL" id="LAZR01004632">
    <property type="protein sequence ID" value="KKN06896.1"/>
    <property type="molecule type" value="Genomic_DNA"/>
</dbReference>
<sequence>MARFTTPSGAIVDEAGRLLSSPQDTTPITKTRPIDLLTEEQRKRLAGGQAIGVTREERFANLRPPNFPISMSIFQTGNGNDVPFDVSGAPTPTDNTSILAGIRLEKTEQEQVVEKIEKEKTTLHSRLLGALETLGEKPAREAELEKEAGLDVKKQELTRISRQIQAIQQRVKATP</sequence>
<reference evidence="2" key="1">
    <citation type="journal article" date="2015" name="Nature">
        <title>Complex archaea that bridge the gap between prokaryotes and eukaryotes.</title>
        <authorList>
            <person name="Spang A."/>
            <person name="Saw J.H."/>
            <person name="Jorgensen S.L."/>
            <person name="Zaremba-Niedzwiedzka K."/>
            <person name="Martijn J."/>
            <person name="Lind A.E."/>
            <person name="van Eijk R."/>
            <person name="Schleper C."/>
            <person name="Guy L."/>
            <person name="Ettema T.J."/>
        </authorList>
    </citation>
    <scope>NUCLEOTIDE SEQUENCE</scope>
</reference>
<comment type="caution">
    <text evidence="2">The sequence shown here is derived from an EMBL/GenBank/DDBJ whole genome shotgun (WGS) entry which is preliminary data.</text>
</comment>
<accession>A0A0F9Q0W6</accession>
<protein>
    <submittedName>
        <fullName evidence="2">Uncharacterized protein</fullName>
    </submittedName>
</protein>
<dbReference type="AlphaFoldDB" id="A0A0F9Q0W6"/>
<proteinExistence type="predicted"/>
<name>A0A0F9Q0W6_9ZZZZ</name>
<feature type="region of interest" description="Disordered" evidence="1">
    <location>
        <begin position="1"/>
        <end position="29"/>
    </location>
</feature>
<gene>
    <name evidence="2" type="ORF">LCGC14_1072550</name>
</gene>
<evidence type="ECO:0000313" key="2">
    <source>
        <dbReference type="EMBL" id="KKN06896.1"/>
    </source>
</evidence>
<evidence type="ECO:0000256" key="1">
    <source>
        <dbReference type="SAM" id="MobiDB-lite"/>
    </source>
</evidence>
<feature type="non-terminal residue" evidence="2">
    <location>
        <position position="175"/>
    </location>
</feature>